<keyword evidence="1" id="KW-0472">Membrane</keyword>
<sequence length="81" mass="9275">MTESELPLLIRSKTHVLVFSAFVFGIGMPLGFYFFFGHDLAAFFLWLVVAPAGGLIWGLAMWEVFIKDRRNRLLNLPTKSR</sequence>
<keyword evidence="1" id="KW-0812">Transmembrane</keyword>
<reference evidence="2 3" key="1">
    <citation type="submission" date="2018-04" db="EMBL/GenBank/DDBJ databases">
        <title>Novel species isolated from glacier.</title>
        <authorList>
            <person name="Liu Q."/>
            <person name="Xin Y.-H."/>
        </authorList>
    </citation>
    <scope>NUCLEOTIDE SEQUENCE [LARGE SCALE GENOMIC DNA]</scope>
    <source>
        <strain evidence="2 3">GT1R17</strain>
    </source>
</reference>
<keyword evidence="1" id="KW-1133">Transmembrane helix</keyword>
<protein>
    <submittedName>
        <fullName evidence="2">Uncharacterized protein</fullName>
    </submittedName>
</protein>
<feature type="transmembrane region" description="Helical" evidence="1">
    <location>
        <begin position="16"/>
        <end position="36"/>
    </location>
</feature>
<evidence type="ECO:0000313" key="3">
    <source>
        <dbReference type="Proteomes" id="UP000244248"/>
    </source>
</evidence>
<dbReference type="EMBL" id="QANS01000007">
    <property type="protein sequence ID" value="PTU30042.1"/>
    <property type="molecule type" value="Genomic_DNA"/>
</dbReference>
<dbReference type="AlphaFoldDB" id="A0A2T5MBV1"/>
<organism evidence="2 3">
    <name type="scientific">Stenotrophobium rhamnosiphilum</name>
    <dbReference type="NCBI Taxonomy" id="2029166"/>
    <lineage>
        <taxon>Bacteria</taxon>
        <taxon>Pseudomonadati</taxon>
        <taxon>Pseudomonadota</taxon>
        <taxon>Gammaproteobacteria</taxon>
        <taxon>Nevskiales</taxon>
        <taxon>Nevskiaceae</taxon>
        <taxon>Stenotrophobium</taxon>
    </lineage>
</organism>
<proteinExistence type="predicted"/>
<name>A0A2T5MBV1_9GAMM</name>
<dbReference type="Proteomes" id="UP000244248">
    <property type="component" value="Unassembled WGS sequence"/>
</dbReference>
<comment type="caution">
    <text evidence="2">The sequence shown here is derived from an EMBL/GenBank/DDBJ whole genome shotgun (WGS) entry which is preliminary data.</text>
</comment>
<gene>
    <name evidence="2" type="ORF">CJD38_15960</name>
</gene>
<feature type="transmembrane region" description="Helical" evidence="1">
    <location>
        <begin position="42"/>
        <end position="62"/>
    </location>
</feature>
<keyword evidence="3" id="KW-1185">Reference proteome</keyword>
<evidence type="ECO:0000313" key="2">
    <source>
        <dbReference type="EMBL" id="PTU30042.1"/>
    </source>
</evidence>
<evidence type="ECO:0000256" key="1">
    <source>
        <dbReference type="SAM" id="Phobius"/>
    </source>
</evidence>
<accession>A0A2T5MBV1</accession>